<dbReference type="HOGENOM" id="CLU_1897544_0_0_1"/>
<dbReference type="OrthoDB" id="2924463at2759"/>
<accession>A0A0C9V5I3</accession>
<dbReference type="EMBL" id="KN837132">
    <property type="protein sequence ID" value="KIJ42174.1"/>
    <property type="molecule type" value="Genomic_DNA"/>
</dbReference>
<dbReference type="AlphaFoldDB" id="A0A0C9V5I3"/>
<name>A0A0C9V5I3_SPHS4</name>
<sequence length="134" mass="15001">MPFVPLPTTAVCDHSSRSSFAIAQAVSRTWRNPNPIDWHIIPESIDFRPDGTGTISSSFKVFTGQQVISDVASQEFFWKLGRDGPLGMEGIDLDALYHIFSKLMTSTRAWTTRTWTGGFVPAYFQIILSEQNSL</sequence>
<evidence type="ECO:0000313" key="1">
    <source>
        <dbReference type="EMBL" id="KIJ42174.1"/>
    </source>
</evidence>
<evidence type="ECO:0000313" key="2">
    <source>
        <dbReference type="Proteomes" id="UP000054279"/>
    </source>
</evidence>
<protein>
    <submittedName>
        <fullName evidence="1">Uncharacterized protein</fullName>
    </submittedName>
</protein>
<keyword evidence="2" id="KW-1185">Reference proteome</keyword>
<dbReference type="Proteomes" id="UP000054279">
    <property type="component" value="Unassembled WGS sequence"/>
</dbReference>
<organism evidence="1 2">
    <name type="scientific">Sphaerobolus stellatus (strain SS14)</name>
    <dbReference type="NCBI Taxonomy" id="990650"/>
    <lineage>
        <taxon>Eukaryota</taxon>
        <taxon>Fungi</taxon>
        <taxon>Dikarya</taxon>
        <taxon>Basidiomycota</taxon>
        <taxon>Agaricomycotina</taxon>
        <taxon>Agaricomycetes</taxon>
        <taxon>Phallomycetidae</taxon>
        <taxon>Geastrales</taxon>
        <taxon>Sphaerobolaceae</taxon>
        <taxon>Sphaerobolus</taxon>
    </lineage>
</organism>
<reference evidence="1 2" key="1">
    <citation type="submission" date="2014-06" db="EMBL/GenBank/DDBJ databases">
        <title>Evolutionary Origins and Diversification of the Mycorrhizal Mutualists.</title>
        <authorList>
            <consortium name="DOE Joint Genome Institute"/>
            <consortium name="Mycorrhizal Genomics Consortium"/>
            <person name="Kohler A."/>
            <person name="Kuo A."/>
            <person name="Nagy L.G."/>
            <person name="Floudas D."/>
            <person name="Copeland A."/>
            <person name="Barry K.W."/>
            <person name="Cichocki N."/>
            <person name="Veneault-Fourrey C."/>
            <person name="LaButti K."/>
            <person name="Lindquist E.A."/>
            <person name="Lipzen A."/>
            <person name="Lundell T."/>
            <person name="Morin E."/>
            <person name="Murat C."/>
            <person name="Riley R."/>
            <person name="Ohm R."/>
            <person name="Sun H."/>
            <person name="Tunlid A."/>
            <person name="Henrissat B."/>
            <person name="Grigoriev I.V."/>
            <person name="Hibbett D.S."/>
            <person name="Martin F."/>
        </authorList>
    </citation>
    <scope>NUCLEOTIDE SEQUENCE [LARGE SCALE GENOMIC DNA]</scope>
    <source>
        <strain evidence="1 2">SS14</strain>
    </source>
</reference>
<gene>
    <name evidence="1" type="ORF">M422DRAFT_254871</name>
</gene>
<proteinExistence type="predicted"/>